<evidence type="ECO:0000313" key="1">
    <source>
        <dbReference type="EMBL" id="TGO43644.1"/>
    </source>
</evidence>
<comment type="caution">
    <text evidence="1">The sequence shown here is derived from an EMBL/GenBank/DDBJ whole genome shotgun (WGS) entry which is preliminary data.</text>
</comment>
<organism evidence="1 2">
    <name type="scientific">Botryotinia convoluta</name>
    <dbReference type="NCBI Taxonomy" id="54673"/>
    <lineage>
        <taxon>Eukaryota</taxon>
        <taxon>Fungi</taxon>
        <taxon>Dikarya</taxon>
        <taxon>Ascomycota</taxon>
        <taxon>Pezizomycotina</taxon>
        <taxon>Leotiomycetes</taxon>
        <taxon>Helotiales</taxon>
        <taxon>Sclerotiniaceae</taxon>
        <taxon>Botryotinia</taxon>
    </lineage>
</organism>
<evidence type="ECO:0000313" key="2">
    <source>
        <dbReference type="Proteomes" id="UP000297527"/>
    </source>
</evidence>
<sequence length="167" mass="18634">MTLENPALPCQTLINEFCVPVQQRESSGSHIFNDSLPGYLEEFMVGGVGNSSFIYADHAGSPSSAHMDSLICLIRKRSFAEAKREGEDSFDHHGQRNYNVIQDLYSNPQRLYYEWPSTNSYQSPYGRSLSSTLARYSPPISYPPSQSVAPSDSSDSITVDLQQIISR</sequence>
<proteinExistence type="predicted"/>
<accession>A0A4Z1H351</accession>
<gene>
    <name evidence="1" type="ORF">BCON_1217g00010</name>
</gene>
<dbReference type="Proteomes" id="UP000297527">
    <property type="component" value="Unassembled WGS sequence"/>
</dbReference>
<dbReference type="AlphaFoldDB" id="A0A4Z1H351"/>
<dbReference type="EMBL" id="PQXN01001215">
    <property type="protein sequence ID" value="TGO43644.1"/>
    <property type="molecule type" value="Genomic_DNA"/>
</dbReference>
<keyword evidence="2" id="KW-1185">Reference proteome</keyword>
<protein>
    <submittedName>
        <fullName evidence="1">Uncharacterized protein</fullName>
    </submittedName>
</protein>
<reference evidence="1 2" key="1">
    <citation type="submission" date="2017-12" db="EMBL/GenBank/DDBJ databases">
        <title>Comparative genomics of Botrytis spp.</title>
        <authorList>
            <person name="Valero-Jimenez C.A."/>
            <person name="Tapia P."/>
            <person name="Veloso J."/>
            <person name="Silva-Moreno E."/>
            <person name="Staats M."/>
            <person name="Valdes J.H."/>
            <person name="Van Kan J.A.L."/>
        </authorList>
    </citation>
    <scope>NUCLEOTIDE SEQUENCE [LARGE SCALE GENOMIC DNA]</scope>
    <source>
        <strain evidence="1 2">MUCL11595</strain>
    </source>
</reference>
<name>A0A4Z1H351_9HELO</name>